<comment type="subunit">
    <text evidence="8">The nucleosome is a histone octamer containing two molecules each of H2A, H2B, H3 and H4 assembled in one H3-H4 heterotetramer and two H2A-H2B heterodimers. May be incorporated into a proportion of nucleosomes, replacing one or more H2A molecules.</text>
</comment>
<sequence>MVLAVVQYCDGTYLTPLTRTPQSSSSSLDCSPLAERSWSGSSRPRRQARSRTARAELTFSVSQVERRLREGRYAQRLSWSASVFLAATLECLTAKVLELAGNEARHSARRRITPELLDMAVHNNALLSGLFGTTTISQVAQPRR</sequence>
<evidence type="ECO:0000313" key="12">
    <source>
        <dbReference type="Ensembl" id="ENSSTOP00000032319.1"/>
    </source>
</evidence>
<dbReference type="Pfam" id="PF00125">
    <property type="entry name" value="Histone"/>
    <property type="match status" value="1"/>
</dbReference>
<comment type="similarity">
    <text evidence="3 9">Belongs to the histone H2A family.</text>
</comment>
<keyword evidence="4 9" id="KW-0158">Chromosome</keyword>
<name>A0A287DFJ9_ICTTR</name>
<keyword evidence="5 9" id="KW-0238">DNA-binding</keyword>
<feature type="compositionally biased region" description="Basic residues" evidence="10">
    <location>
        <begin position="43"/>
        <end position="52"/>
    </location>
</feature>
<dbReference type="SUPFAM" id="SSF47113">
    <property type="entry name" value="Histone-fold"/>
    <property type="match status" value="1"/>
</dbReference>
<evidence type="ECO:0000256" key="2">
    <source>
        <dbReference type="ARBA" id="ARBA00004286"/>
    </source>
</evidence>
<dbReference type="GO" id="GO:0005634">
    <property type="term" value="C:nucleus"/>
    <property type="evidence" value="ECO:0007669"/>
    <property type="project" value="UniProtKB-SubCell"/>
</dbReference>
<dbReference type="GO" id="GO:0006397">
    <property type="term" value="P:mRNA processing"/>
    <property type="evidence" value="ECO:0007669"/>
    <property type="project" value="UniProtKB-ARBA"/>
</dbReference>
<organism evidence="12 13">
    <name type="scientific">Ictidomys tridecemlineatus</name>
    <name type="common">Thirteen-lined ground squirrel</name>
    <name type="synonym">Spermophilus tridecemlineatus</name>
    <dbReference type="NCBI Taxonomy" id="43179"/>
    <lineage>
        <taxon>Eukaryota</taxon>
        <taxon>Metazoa</taxon>
        <taxon>Chordata</taxon>
        <taxon>Craniata</taxon>
        <taxon>Vertebrata</taxon>
        <taxon>Euteleostomi</taxon>
        <taxon>Mammalia</taxon>
        <taxon>Eutheria</taxon>
        <taxon>Euarchontoglires</taxon>
        <taxon>Glires</taxon>
        <taxon>Rodentia</taxon>
        <taxon>Sciuromorpha</taxon>
        <taxon>Sciuridae</taxon>
        <taxon>Xerinae</taxon>
        <taxon>Marmotini</taxon>
        <taxon>Ictidomys</taxon>
    </lineage>
</organism>
<dbReference type="CDD" id="cd00074">
    <property type="entry name" value="HFD_H2A"/>
    <property type="match status" value="1"/>
</dbReference>
<dbReference type="GO" id="GO:0006334">
    <property type="term" value="P:nucleosome assembly"/>
    <property type="evidence" value="ECO:0007669"/>
    <property type="project" value="UniProtKB-ARBA"/>
</dbReference>
<evidence type="ECO:0000256" key="1">
    <source>
        <dbReference type="ARBA" id="ARBA00004123"/>
    </source>
</evidence>
<comment type="subcellular location">
    <subcellularLocation>
        <location evidence="2">Chromosome</location>
    </subcellularLocation>
    <subcellularLocation>
        <location evidence="1 9">Nucleus</location>
    </subcellularLocation>
</comment>
<reference evidence="13" key="1">
    <citation type="submission" date="2011-11" db="EMBL/GenBank/DDBJ databases">
        <title>The Draft Genome of Spermophilus tridecemlineatus.</title>
        <authorList>
            <consortium name="The Broad Institute Genome Assembly &amp; Analysis Group"/>
            <consortium name="Computational R&amp;D Group"/>
            <consortium name="and Sequencing Platform"/>
            <person name="Di Palma F."/>
            <person name="Alfoldi J."/>
            <person name="Johnson J."/>
            <person name="Berlin A."/>
            <person name="Gnerre S."/>
            <person name="Jaffe D."/>
            <person name="MacCallum I."/>
            <person name="Young S."/>
            <person name="Walker B.J."/>
            <person name="Lindblad-Toh K."/>
        </authorList>
    </citation>
    <scope>NUCLEOTIDE SEQUENCE [LARGE SCALE GENOMIC DNA]</scope>
</reference>
<evidence type="ECO:0000256" key="8">
    <source>
        <dbReference type="ARBA" id="ARBA00062445"/>
    </source>
</evidence>
<dbReference type="PRINTS" id="PR00620">
    <property type="entry name" value="HISTONEH2A"/>
</dbReference>
<comment type="subunit">
    <text evidence="9">The nucleosome is a histone octamer containing two molecules each of H2A, H2B, H3 and H4 assembled in one H3-H4 heterotetramer and two H2A-H2B heterodimers. The octamer wraps approximately 147 bp of DNA.</text>
</comment>
<dbReference type="FunCoup" id="A0A287DFJ9">
    <property type="interactions" value="9"/>
</dbReference>
<dbReference type="STRING" id="43179.ENSSTOP00000032319"/>
<evidence type="ECO:0000256" key="4">
    <source>
        <dbReference type="ARBA" id="ARBA00022454"/>
    </source>
</evidence>
<evidence type="ECO:0000256" key="9">
    <source>
        <dbReference type="RuleBase" id="RU003767"/>
    </source>
</evidence>
<evidence type="ECO:0000256" key="10">
    <source>
        <dbReference type="SAM" id="MobiDB-lite"/>
    </source>
</evidence>
<evidence type="ECO:0000256" key="5">
    <source>
        <dbReference type="ARBA" id="ARBA00023125"/>
    </source>
</evidence>
<protein>
    <recommendedName>
        <fullName evidence="9">Histone H2A</fullName>
    </recommendedName>
</protein>
<gene>
    <name evidence="12" type="primary">LOC101967165</name>
</gene>
<dbReference type="EMBL" id="AGTP01117761">
    <property type="status" value="NOT_ANNOTATED_CDS"/>
    <property type="molecule type" value="Genomic_DNA"/>
</dbReference>
<evidence type="ECO:0000256" key="6">
    <source>
        <dbReference type="ARBA" id="ARBA00023242"/>
    </source>
</evidence>
<dbReference type="GO" id="GO:0000791">
    <property type="term" value="C:euchromatin"/>
    <property type="evidence" value="ECO:0007669"/>
    <property type="project" value="UniProtKB-ARBA"/>
</dbReference>
<dbReference type="GO" id="GO:0046982">
    <property type="term" value="F:protein heterodimerization activity"/>
    <property type="evidence" value="ECO:0007669"/>
    <property type="project" value="InterPro"/>
</dbReference>
<dbReference type="GO" id="GO:0000786">
    <property type="term" value="C:nucleosome"/>
    <property type="evidence" value="ECO:0007669"/>
    <property type="project" value="UniProtKB-KW"/>
</dbReference>
<dbReference type="GO" id="GO:0003677">
    <property type="term" value="F:DNA binding"/>
    <property type="evidence" value="ECO:0007669"/>
    <property type="project" value="UniProtKB-KW"/>
</dbReference>
<dbReference type="InterPro" id="IPR002119">
    <property type="entry name" value="Histone_H2A"/>
</dbReference>
<proteinExistence type="inferred from homology"/>
<keyword evidence="13" id="KW-1185">Reference proteome</keyword>
<dbReference type="Ensembl" id="ENSSTOT00000041496.1">
    <property type="protein sequence ID" value="ENSSTOP00000032319.1"/>
    <property type="gene ID" value="ENSSTOG00000032258.1"/>
</dbReference>
<dbReference type="InterPro" id="IPR007125">
    <property type="entry name" value="H2A/H2B/H3"/>
</dbReference>
<evidence type="ECO:0000256" key="7">
    <source>
        <dbReference type="ARBA" id="ARBA00023269"/>
    </source>
</evidence>
<keyword evidence="7 9" id="KW-0544">Nucleosome core</keyword>
<accession>A0A287DFJ9</accession>
<dbReference type="GeneTree" id="ENSGT00940000163020"/>
<evidence type="ECO:0000256" key="3">
    <source>
        <dbReference type="ARBA" id="ARBA00010691"/>
    </source>
</evidence>
<dbReference type="FunFam" id="1.10.20.10:FF:000097">
    <property type="entry name" value="Histone H2A"/>
    <property type="match status" value="1"/>
</dbReference>
<feature type="region of interest" description="Disordered" evidence="10">
    <location>
        <begin position="19"/>
        <end position="52"/>
    </location>
</feature>
<evidence type="ECO:0000259" key="11">
    <source>
        <dbReference type="Pfam" id="PF00125"/>
    </source>
</evidence>
<dbReference type="SMART" id="SM00414">
    <property type="entry name" value="H2A"/>
    <property type="match status" value="1"/>
</dbReference>
<dbReference type="PANTHER" id="PTHR23430">
    <property type="entry name" value="HISTONE H2A"/>
    <property type="match status" value="1"/>
</dbReference>
<keyword evidence="6 9" id="KW-0539">Nucleus</keyword>
<reference evidence="12" key="2">
    <citation type="submission" date="2025-08" db="UniProtKB">
        <authorList>
            <consortium name="Ensembl"/>
        </authorList>
    </citation>
    <scope>IDENTIFICATION</scope>
</reference>
<evidence type="ECO:0000313" key="13">
    <source>
        <dbReference type="Proteomes" id="UP000005215"/>
    </source>
</evidence>
<dbReference type="InParanoid" id="A0A287DFJ9"/>
<reference evidence="12" key="3">
    <citation type="submission" date="2025-09" db="UniProtKB">
        <authorList>
            <consortium name="Ensembl"/>
        </authorList>
    </citation>
    <scope>IDENTIFICATION</scope>
</reference>
<dbReference type="AlphaFoldDB" id="A0A287DFJ9"/>
<dbReference type="Proteomes" id="UP000005215">
    <property type="component" value="Unassembled WGS sequence"/>
</dbReference>
<feature type="domain" description="Core Histone H2A/H2B/H3" evidence="11">
    <location>
        <begin position="45"/>
        <end position="122"/>
    </location>
</feature>
<dbReference type="Gene3D" id="1.10.20.10">
    <property type="entry name" value="Histone, subunit A"/>
    <property type="match status" value="1"/>
</dbReference>
<dbReference type="GO" id="GO:0030527">
    <property type="term" value="F:structural constituent of chromatin"/>
    <property type="evidence" value="ECO:0007669"/>
    <property type="project" value="InterPro"/>
</dbReference>
<dbReference type="InterPro" id="IPR009072">
    <property type="entry name" value="Histone-fold"/>
</dbReference>